<organism evidence="2 3">
    <name type="scientific">Metarhizium robertsii</name>
    <dbReference type="NCBI Taxonomy" id="568076"/>
    <lineage>
        <taxon>Eukaryota</taxon>
        <taxon>Fungi</taxon>
        <taxon>Dikarya</taxon>
        <taxon>Ascomycota</taxon>
        <taxon>Pezizomycotina</taxon>
        <taxon>Sordariomycetes</taxon>
        <taxon>Hypocreomycetidae</taxon>
        <taxon>Hypocreales</taxon>
        <taxon>Clavicipitaceae</taxon>
        <taxon>Metarhizium</taxon>
    </lineage>
</organism>
<dbReference type="AlphaFoldDB" id="A0A014PM47"/>
<keyword evidence="1" id="KW-0732">Signal</keyword>
<comment type="caution">
    <text evidence="2">The sequence shown here is derived from an EMBL/GenBank/DDBJ whole genome shotgun (WGS) entry which is preliminary data.</text>
</comment>
<feature type="signal peptide" evidence="1">
    <location>
        <begin position="1"/>
        <end position="27"/>
    </location>
</feature>
<proteinExistence type="predicted"/>
<evidence type="ECO:0000256" key="1">
    <source>
        <dbReference type="SAM" id="SignalP"/>
    </source>
</evidence>
<name>A0A014PM47_9HYPO</name>
<protein>
    <recommendedName>
        <fullName evidence="4">Secreted protein</fullName>
    </recommendedName>
</protein>
<dbReference type="EMBL" id="JELW01000032">
    <property type="protein sequence ID" value="EXU97832.1"/>
    <property type="molecule type" value="Genomic_DNA"/>
</dbReference>
<feature type="chain" id="PRO_5001473683" description="Secreted protein" evidence="1">
    <location>
        <begin position="28"/>
        <end position="92"/>
    </location>
</feature>
<accession>A0A014PM47</accession>
<evidence type="ECO:0000313" key="3">
    <source>
        <dbReference type="Proteomes" id="UP000030151"/>
    </source>
</evidence>
<evidence type="ECO:0000313" key="2">
    <source>
        <dbReference type="EMBL" id="EXU97832.1"/>
    </source>
</evidence>
<dbReference type="HOGENOM" id="CLU_2413745_0_0_1"/>
<sequence>MWAVFRRLKSWSLTNVTAWGAVAKAVAFEETKGKSRGAVVGRETVAGNVSLNPTDGTKVHECRQQQAGSEQQHCHSIALVYAVVVATLADGR</sequence>
<reference evidence="2 3" key="1">
    <citation type="submission" date="2014-02" db="EMBL/GenBank/DDBJ databases">
        <title>The genome sequence of the entomopathogenic fungus Metarhizium robertsii ARSEF 2575.</title>
        <authorList>
            <person name="Giuliano Garisto Donzelli B."/>
            <person name="Roe B.A."/>
            <person name="Macmil S.L."/>
            <person name="Krasnoff S.B."/>
            <person name="Gibson D.M."/>
        </authorList>
    </citation>
    <scope>NUCLEOTIDE SEQUENCE [LARGE SCALE GENOMIC DNA]</scope>
    <source>
        <strain evidence="2 3">ARSEF 2575</strain>
    </source>
</reference>
<evidence type="ECO:0008006" key="4">
    <source>
        <dbReference type="Google" id="ProtNLM"/>
    </source>
</evidence>
<dbReference type="Proteomes" id="UP000030151">
    <property type="component" value="Unassembled WGS sequence"/>
</dbReference>
<gene>
    <name evidence="2" type="ORF">X797_009020</name>
</gene>